<dbReference type="EMBL" id="JRNI01000021">
    <property type="protein sequence ID" value="KGF30651.1"/>
    <property type="molecule type" value="Genomic_DNA"/>
</dbReference>
<dbReference type="AlphaFoldDB" id="A0A095Z8H9"/>
<keyword evidence="1" id="KW-1133">Transmembrane helix</keyword>
<feature type="transmembrane region" description="Helical" evidence="1">
    <location>
        <begin position="20"/>
        <end position="53"/>
    </location>
</feature>
<dbReference type="Proteomes" id="UP000029629">
    <property type="component" value="Unassembled WGS sequence"/>
</dbReference>
<reference evidence="2 3" key="1">
    <citation type="submission" date="2014-07" db="EMBL/GenBank/DDBJ databases">
        <authorList>
            <person name="McCorrison J."/>
            <person name="Sanka R."/>
            <person name="Torralba M."/>
            <person name="Gillis M."/>
            <person name="Haft D.H."/>
            <person name="Methe B."/>
            <person name="Sutton G."/>
            <person name="Nelson K.E."/>
        </authorList>
    </citation>
    <scope>NUCLEOTIDE SEQUENCE [LARGE SCALE GENOMIC DNA]</scope>
    <source>
        <strain evidence="2 3">DNF00040</strain>
    </source>
</reference>
<protein>
    <submittedName>
        <fullName evidence="2">Uncharacterized protein</fullName>
    </submittedName>
</protein>
<accession>A0A095Z8H9</accession>
<dbReference type="GeneID" id="93427464"/>
<name>A0A095Z8H9_9BURK</name>
<dbReference type="OrthoDB" id="9926083at2"/>
<gene>
    <name evidence="2" type="ORF">HMPREF2130_05815</name>
</gene>
<evidence type="ECO:0000256" key="1">
    <source>
        <dbReference type="SAM" id="Phobius"/>
    </source>
</evidence>
<keyword evidence="1" id="KW-0472">Membrane</keyword>
<evidence type="ECO:0000313" key="3">
    <source>
        <dbReference type="Proteomes" id="UP000029629"/>
    </source>
</evidence>
<sequence length="146" mass="17024">MSSPVLNRVWYQSLEIKPSAYAIFFKAGLIWLTLLLFFDFITACLIASLLFVFLKHASSQRTWGLSLSPEGECRYYPYDSRREGTRAAAIRCKPIAVRYVLFWCYLLLQAEDGKRHQLIICLHALKAQEKRRFNALCHNWSQEIMA</sequence>
<keyword evidence="3" id="KW-1185">Reference proteome</keyword>
<keyword evidence="1" id="KW-0812">Transmembrane</keyword>
<organism evidence="2 3">
    <name type="scientific">Oligella urethralis DNF00040</name>
    <dbReference type="NCBI Taxonomy" id="1401065"/>
    <lineage>
        <taxon>Bacteria</taxon>
        <taxon>Pseudomonadati</taxon>
        <taxon>Pseudomonadota</taxon>
        <taxon>Betaproteobacteria</taxon>
        <taxon>Burkholderiales</taxon>
        <taxon>Alcaligenaceae</taxon>
        <taxon>Oligella</taxon>
    </lineage>
</organism>
<evidence type="ECO:0000313" key="2">
    <source>
        <dbReference type="EMBL" id="KGF30651.1"/>
    </source>
</evidence>
<dbReference type="RefSeq" id="WP_018026418.1">
    <property type="nucleotide sequence ID" value="NZ_JRNI01000021.1"/>
</dbReference>
<comment type="caution">
    <text evidence="2">The sequence shown here is derived from an EMBL/GenBank/DDBJ whole genome shotgun (WGS) entry which is preliminary data.</text>
</comment>
<proteinExistence type="predicted"/>